<dbReference type="EMBL" id="CP017708">
    <property type="protein sequence ID" value="WAN70173.1"/>
    <property type="molecule type" value="Genomic_DNA"/>
</dbReference>
<evidence type="ECO:0000256" key="1">
    <source>
        <dbReference type="SAM" id="Phobius"/>
    </source>
</evidence>
<feature type="transmembrane region" description="Helical" evidence="1">
    <location>
        <begin position="12"/>
        <end position="34"/>
    </location>
</feature>
<reference evidence="2" key="1">
    <citation type="journal article" date="2017" name="Proc. Natl. Acad. Sci. U.S.A.">
        <title>Comparative genomics uncovers the prolific and distinctive metabolic potential of the cyanobacterial genus Moorea.</title>
        <authorList>
            <person name="Leao T."/>
            <person name="Castelao G."/>
            <person name="Korobeynikov A."/>
            <person name="Monroe E.A."/>
            <person name="Podell S."/>
            <person name="Glukhov E."/>
            <person name="Allen E.E."/>
            <person name="Gerwick W.H."/>
            <person name="Gerwick L."/>
        </authorList>
    </citation>
    <scope>NUCLEOTIDE SEQUENCE</scope>
    <source>
        <strain evidence="2">JHB</strain>
    </source>
</reference>
<reference evidence="2" key="2">
    <citation type="submission" date="2022-10" db="EMBL/GenBank/DDBJ databases">
        <authorList>
            <person name="Ngo T.-E."/>
        </authorList>
    </citation>
    <scope>NUCLEOTIDE SEQUENCE</scope>
    <source>
        <strain evidence="2">JHB</strain>
    </source>
</reference>
<protein>
    <submittedName>
        <fullName evidence="2">Uncharacterized protein</fullName>
    </submittedName>
</protein>
<sequence length="46" mass="5098">MVDKAVDNTSQIHSIVLALFPIPYSLLPGLWATLREQTQDESTSPN</sequence>
<keyword evidence="1" id="KW-0472">Membrane</keyword>
<evidence type="ECO:0000313" key="2">
    <source>
        <dbReference type="EMBL" id="WAN70173.1"/>
    </source>
</evidence>
<keyword evidence="1" id="KW-0812">Transmembrane</keyword>
<keyword evidence="1" id="KW-1133">Transmembrane helix</keyword>
<dbReference type="Proteomes" id="UP000176944">
    <property type="component" value="Chromosome"/>
</dbReference>
<dbReference type="AlphaFoldDB" id="A0A9Q9UWT2"/>
<proteinExistence type="predicted"/>
<name>A0A9Q9UWT2_MOOP1</name>
<gene>
    <name evidence="2" type="ORF">BJP36_39675</name>
</gene>
<organism evidence="2">
    <name type="scientific">Moorena producens (strain JHB)</name>
    <dbReference type="NCBI Taxonomy" id="1454205"/>
    <lineage>
        <taxon>Bacteria</taxon>
        <taxon>Bacillati</taxon>
        <taxon>Cyanobacteriota</taxon>
        <taxon>Cyanophyceae</taxon>
        <taxon>Coleofasciculales</taxon>
        <taxon>Coleofasciculaceae</taxon>
        <taxon>Moorena</taxon>
    </lineage>
</organism>
<accession>A0A9Q9UWT2</accession>